<proteinExistence type="predicted"/>
<keyword evidence="2" id="KW-1185">Reference proteome</keyword>
<gene>
    <name evidence="1" type="ORF">PAN0_018d5688</name>
</gene>
<dbReference type="Proteomes" id="UP000053758">
    <property type="component" value="Unassembled WGS sequence"/>
</dbReference>
<protein>
    <submittedName>
        <fullName evidence="1">Uncharacterized protein</fullName>
    </submittedName>
</protein>
<dbReference type="RefSeq" id="XP_014654402.1">
    <property type="nucleotide sequence ID" value="XM_014798916.1"/>
</dbReference>
<organism evidence="1 2">
    <name type="scientific">Pseudozyma antarctica</name>
    <name type="common">Yeast</name>
    <name type="synonym">Candida antarctica</name>
    <dbReference type="NCBI Taxonomy" id="84753"/>
    <lineage>
        <taxon>Eukaryota</taxon>
        <taxon>Fungi</taxon>
        <taxon>Dikarya</taxon>
        <taxon>Basidiomycota</taxon>
        <taxon>Ustilaginomycotina</taxon>
        <taxon>Ustilaginomycetes</taxon>
        <taxon>Ustilaginales</taxon>
        <taxon>Ustilaginaceae</taxon>
        <taxon>Moesziomyces</taxon>
    </lineage>
</organism>
<dbReference type="GeneID" id="26306531"/>
<dbReference type="HOGENOM" id="CLU_2170745_0_0_1"/>
<sequence length="110" mass="11861">MSRPQICKRNMALNDNFFEQALMAPHTAKLSAQVESAIVGLRVAVATSTRSQVHKDRFVQEVSTCQRLEQSDVFAELLGQSVQAVVVQASRSNALPVASNPVPSSGHQAS</sequence>
<dbReference type="AlphaFoldDB" id="A0A081CLB4"/>
<dbReference type="EMBL" id="DF830085">
    <property type="protein sequence ID" value="GAK67460.1"/>
    <property type="molecule type" value="Genomic_DNA"/>
</dbReference>
<name>A0A081CLB4_PSEA2</name>
<evidence type="ECO:0000313" key="2">
    <source>
        <dbReference type="Proteomes" id="UP000053758"/>
    </source>
</evidence>
<accession>A0A081CLB4</accession>
<reference evidence="2" key="1">
    <citation type="journal article" date="2014" name="Genome Announc.">
        <title>Draft Genome Sequence of the Yeast Pseudozyma antarctica Type Strain JCM10317, a Producer of the Glycolipid Biosurfactants, Mannosylerythritol Lipids.</title>
        <authorList>
            <person name="Saika A."/>
            <person name="Koike H."/>
            <person name="Hori T."/>
            <person name="Fukuoka T."/>
            <person name="Sato S."/>
            <person name="Habe H."/>
            <person name="Kitamoto D."/>
            <person name="Morita T."/>
        </authorList>
    </citation>
    <scope>NUCLEOTIDE SEQUENCE [LARGE SCALE GENOMIC DNA]</scope>
    <source>
        <strain evidence="2">JCM 10317</strain>
    </source>
</reference>
<evidence type="ECO:0000313" key="1">
    <source>
        <dbReference type="EMBL" id="GAK67460.1"/>
    </source>
</evidence>